<evidence type="ECO:0000313" key="6">
    <source>
        <dbReference type="EMBL" id="KKA25149.1"/>
    </source>
</evidence>
<comment type="similarity">
    <text evidence="2 4">Belongs to the ATPase inhibitor family.</text>
</comment>
<comment type="function">
    <text evidence="4">Inhibits the enzyme activity of ATPase.</text>
</comment>
<dbReference type="GeneID" id="25312908"/>
<evidence type="ECO:0000256" key="5">
    <source>
        <dbReference type="SAM" id="MobiDB-lite"/>
    </source>
</evidence>
<dbReference type="STRING" id="1408163.A0A0F4Z3R2"/>
<comment type="subcellular location">
    <subcellularLocation>
        <location evidence="1">Mitochondrion</location>
    </subcellularLocation>
</comment>
<dbReference type="OrthoDB" id="5532350at2759"/>
<evidence type="ECO:0000256" key="2">
    <source>
        <dbReference type="ARBA" id="ARBA00010901"/>
    </source>
</evidence>
<proteinExistence type="inferred from homology"/>
<dbReference type="InterPro" id="IPR007648">
    <property type="entry name" value="ATPase_inhibitor_mt"/>
</dbReference>
<keyword evidence="3" id="KW-0496">Mitochondrion</keyword>
<evidence type="ECO:0000256" key="4">
    <source>
        <dbReference type="RuleBase" id="RU368087"/>
    </source>
</evidence>
<dbReference type="Pfam" id="PF04568">
    <property type="entry name" value="IATP"/>
    <property type="match status" value="1"/>
</dbReference>
<dbReference type="Proteomes" id="UP000053958">
    <property type="component" value="Unassembled WGS sequence"/>
</dbReference>
<dbReference type="RefSeq" id="XP_013331761.1">
    <property type="nucleotide sequence ID" value="XM_013476307.1"/>
</dbReference>
<evidence type="ECO:0000256" key="3">
    <source>
        <dbReference type="ARBA" id="ARBA00023128"/>
    </source>
</evidence>
<evidence type="ECO:0000313" key="7">
    <source>
        <dbReference type="Proteomes" id="UP000053958"/>
    </source>
</evidence>
<dbReference type="AlphaFoldDB" id="A0A0F4Z3R2"/>
<gene>
    <name evidence="6" type="ORF">T310_0854</name>
</gene>
<sequence length="117" mass="13457">MFRQAVARPLLRANQVVATRSFSVAAARMGEGDTGAPKMHGYHTEDQFTRREAAQENLYVKEKELEKLRALKAKLQEQRRHLDELDKHMSVTHSSAERRPYDEGTTYLTREQGGEKN</sequence>
<organism evidence="6 7">
    <name type="scientific">Rasamsonia emersonii (strain ATCC 16479 / CBS 393.64 / IMI 116815)</name>
    <dbReference type="NCBI Taxonomy" id="1408163"/>
    <lineage>
        <taxon>Eukaryota</taxon>
        <taxon>Fungi</taxon>
        <taxon>Dikarya</taxon>
        <taxon>Ascomycota</taxon>
        <taxon>Pezizomycotina</taxon>
        <taxon>Eurotiomycetes</taxon>
        <taxon>Eurotiomycetidae</taxon>
        <taxon>Eurotiales</taxon>
        <taxon>Trichocomaceae</taxon>
        <taxon>Rasamsonia</taxon>
    </lineage>
</organism>
<comment type="caution">
    <text evidence="6">The sequence shown here is derived from an EMBL/GenBank/DDBJ whole genome shotgun (WGS) entry which is preliminary data.</text>
</comment>
<accession>A0A0F4Z3R2</accession>
<protein>
    <recommendedName>
        <fullName evidence="4">ATPase inhibitor, mitochondrial</fullName>
    </recommendedName>
</protein>
<dbReference type="GO" id="GO:0042030">
    <property type="term" value="F:ATPase inhibitor activity"/>
    <property type="evidence" value="ECO:0007669"/>
    <property type="project" value="InterPro"/>
</dbReference>
<dbReference type="GO" id="GO:0005739">
    <property type="term" value="C:mitochondrion"/>
    <property type="evidence" value="ECO:0007669"/>
    <property type="project" value="UniProtKB-SubCell"/>
</dbReference>
<keyword evidence="7" id="KW-1185">Reference proteome</keyword>
<feature type="region of interest" description="Disordered" evidence="5">
    <location>
        <begin position="82"/>
        <end position="117"/>
    </location>
</feature>
<evidence type="ECO:0000256" key="1">
    <source>
        <dbReference type="ARBA" id="ARBA00004173"/>
    </source>
</evidence>
<name>A0A0F4Z3R2_RASE3</name>
<reference evidence="6 7" key="1">
    <citation type="submission" date="2015-04" db="EMBL/GenBank/DDBJ databases">
        <authorList>
            <person name="Heijne W.H."/>
            <person name="Fedorova N.D."/>
            <person name="Nierman W.C."/>
            <person name="Vollebregt A.W."/>
            <person name="Zhao Z."/>
            <person name="Wu L."/>
            <person name="Kumar M."/>
            <person name="Stam H."/>
            <person name="van den Berg M.A."/>
            <person name="Pel H.J."/>
        </authorList>
    </citation>
    <scope>NUCLEOTIDE SEQUENCE [LARGE SCALE GENOMIC DNA]</scope>
    <source>
        <strain evidence="6 7">CBS 393.64</strain>
    </source>
</reference>
<dbReference type="Gene3D" id="1.20.5.500">
    <property type="entry name" value="Single helix bin"/>
    <property type="match status" value="1"/>
</dbReference>
<dbReference type="EMBL" id="LASV01000035">
    <property type="protein sequence ID" value="KKA25149.1"/>
    <property type="molecule type" value="Genomic_DNA"/>
</dbReference>
<feature type="compositionally biased region" description="Basic and acidic residues" evidence="5">
    <location>
        <begin position="82"/>
        <end position="102"/>
    </location>
</feature>